<evidence type="ECO:0000256" key="8">
    <source>
        <dbReference type="ARBA" id="ARBA00024235"/>
    </source>
</evidence>
<reference evidence="10 11" key="1">
    <citation type="submission" date="2018-07" db="EMBL/GenBank/DDBJ databases">
        <title>Halomonas rutogse sp. nov., isolated from Lake TangqianCo on Tibetan Plateau.</title>
        <authorList>
            <person name="Lu H."/>
            <person name="Xing P."/>
            <person name="Wu Q."/>
        </authorList>
    </citation>
    <scope>NUCLEOTIDE SEQUENCE [LARGE SCALE GENOMIC DNA]</scope>
    <source>
        <strain evidence="10 11">TQ8S</strain>
    </source>
</reference>
<dbReference type="SUPFAM" id="SSF48452">
    <property type="entry name" value="TPR-like"/>
    <property type="match status" value="1"/>
</dbReference>
<feature type="domain" description="Ancillary SecYEG translocon subunit/Cell division coordinator CpoB TPR" evidence="9">
    <location>
        <begin position="15"/>
        <end position="213"/>
    </location>
</feature>
<dbReference type="PIRSF" id="PIRSF006170">
    <property type="entry name" value="YfgM"/>
    <property type="match status" value="1"/>
</dbReference>
<keyword evidence="4" id="KW-1133">Transmembrane helix</keyword>
<name>A0A368U6A3_9GAMM</name>
<dbReference type="EMBL" id="QPIJ01000012">
    <property type="protein sequence ID" value="RCV92525.1"/>
    <property type="molecule type" value="Genomic_DNA"/>
</dbReference>
<dbReference type="Gene3D" id="1.25.40.10">
    <property type="entry name" value="Tetratricopeptide repeat domain"/>
    <property type="match status" value="1"/>
</dbReference>
<comment type="similarity">
    <text evidence="7">Belongs to the YfgM family.</text>
</comment>
<sequence>MAELRTEEEQLDAIKRWWKENGTSLIVGVALTAAGIFGWNAWETHQENQAQTASLRYQQLTNLSAADELDEEALSEARRLVSEITDNHADTLYAEMALLLDANMAAQQGDLETTRTVLEQVIADSSRPYVKSLAWLRLARAELADGNPERALELLDEPISDSLAAQRANVRGDAYFALNREDDARNAWNEALNLAENQEQPLYGVQFKLDDLGTQETAL</sequence>
<dbReference type="GO" id="GO:0005886">
    <property type="term" value="C:plasma membrane"/>
    <property type="evidence" value="ECO:0007669"/>
    <property type="project" value="UniProtKB-SubCell"/>
</dbReference>
<evidence type="ECO:0000256" key="1">
    <source>
        <dbReference type="ARBA" id="ARBA00004401"/>
    </source>
</evidence>
<organism evidence="10 11">
    <name type="scientific">Vreelandella rituensis</name>
    <dbReference type="NCBI Taxonomy" id="2282306"/>
    <lineage>
        <taxon>Bacteria</taxon>
        <taxon>Pseudomonadati</taxon>
        <taxon>Pseudomonadota</taxon>
        <taxon>Gammaproteobacteria</taxon>
        <taxon>Oceanospirillales</taxon>
        <taxon>Halomonadaceae</taxon>
        <taxon>Vreelandella</taxon>
    </lineage>
</organism>
<dbReference type="PANTHER" id="PTHR38035:SF1">
    <property type="entry name" value="ANCILLARY SECYEG TRANSLOCON SUBUNIT"/>
    <property type="match status" value="1"/>
</dbReference>
<dbReference type="InterPro" id="IPR011990">
    <property type="entry name" value="TPR-like_helical_dom_sf"/>
</dbReference>
<protein>
    <recommendedName>
        <fullName evidence="8">Ancillary SecYEG translocon subunit</fullName>
    </recommendedName>
</protein>
<keyword evidence="11" id="KW-1185">Reference proteome</keyword>
<evidence type="ECO:0000256" key="2">
    <source>
        <dbReference type="ARBA" id="ARBA00022475"/>
    </source>
</evidence>
<keyword evidence="6" id="KW-0143">Chaperone</keyword>
<evidence type="ECO:0000313" key="10">
    <source>
        <dbReference type="EMBL" id="RCV92525.1"/>
    </source>
</evidence>
<keyword evidence="2" id="KW-1003">Cell membrane</keyword>
<dbReference type="PANTHER" id="PTHR38035">
    <property type="entry name" value="UPF0070 PROTEIN YFGM"/>
    <property type="match status" value="1"/>
</dbReference>
<evidence type="ECO:0000256" key="7">
    <source>
        <dbReference type="ARBA" id="ARBA00024197"/>
    </source>
</evidence>
<evidence type="ECO:0000313" key="11">
    <source>
        <dbReference type="Proteomes" id="UP000253204"/>
    </source>
</evidence>
<evidence type="ECO:0000259" key="9">
    <source>
        <dbReference type="Pfam" id="PF09976"/>
    </source>
</evidence>
<dbReference type="InterPro" id="IPR026039">
    <property type="entry name" value="YfgM"/>
</dbReference>
<dbReference type="Pfam" id="PF09976">
    <property type="entry name" value="TPR_21"/>
    <property type="match status" value="1"/>
</dbReference>
<keyword evidence="3" id="KW-0812">Transmembrane</keyword>
<comment type="subcellular location">
    <subcellularLocation>
        <location evidence="1">Cell membrane</location>
        <topology evidence="1">Single-pass type II membrane protein</topology>
    </subcellularLocation>
</comment>
<evidence type="ECO:0000256" key="6">
    <source>
        <dbReference type="ARBA" id="ARBA00023186"/>
    </source>
</evidence>
<comment type="caution">
    <text evidence="10">The sequence shown here is derived from an EMBL/GenBank/DDBJ whole genome shotgun (WGS) entry which is preliminary data.</text>
</comment>
<dbReference type="AlphaFoldDB" id="A0A368U6A3"/>
<accession>A0A368U6A3</accession>
<dbReference type="Proteomes" id="UP000253204">
    <property type="component" value="Unassembled WGS sequence"/>
</dbReference>
<dbReference type="OrthoDB" id="9789675at2"/>
<gene>
    <name evidence="10" type="ORF">DU506_07415</name>
</gene>
<evidence type="ECO:0000256" key="4">
    <source>
        <dbReference type="ARBA" id="ARBA00022989"/>
    </source>
</evidence>
<dbReference type="RefSeq" id="WP_114486299.1">
    <property type="nucleotide sequence ID" value="NZ_CBCSHM010000008.1"/>
</dbReference>
<evidence type="ECO:0000256" key="3">
    <source>
        <dbReference type="ARBA" id="ARBA00022692"/>
    </source>
</evidence>
<dbReference type="InterPro" id="IPR018704">
    <property type="entry name" value="SecYEG/CpoB_TPR"/>
</dbReference>
<evidence type="ECO:0000256" key="5">
    <source>
        <dbReference type="ARBA" id="ARBA00023136"/>
    </source>
</evidence>
<proteinExistence type="inferred from homology"/>
<keyword evidence="5" id="KW-0472">Membrane</keyword>
<dbReference type="GO" id="GO:0044877">
    <property type="term" value="F:protein-containing complex binding"/>
    <property type="evidence" value="ECO:0007669"/>
    <property type="project" value="InterPro"/>
</dbReference>